<dbReference type="InterPro" id="IPR011990">
    <property type="entry name" value="TPR-like_helical_dom_sf"/>
</dbReference>
<evidence type="ECO:0000256" key="6">
    <source>
        <dbReference type="ARBA" id="ARBA00022777"/>
    </source>
</evidence>
<evidence type="ECO:0000256" key="8">
    <source>
        <dbReference type="PROSITE-ProRule" id="PRU00339"/>
    </source>
</evidence>
<dbReference type="PANTHER" id="PTHR41523">
    <property type="entry name" value="TWO-COMPONENT SYSTEM SENSOR PROTEIN"/>
    <property type="match status" value="1"/>
</dbReference>
<keyword evidence="7" id="KW-0067">ATP-binding</keyword>
<keyword evidence="11" id="KW-0732">Signal</keyword>
<evidence type="ECO:0000256" key="1">
    <source>
        <dbReference type="ARBA" id="ARBA00000085"/>
    </source>
</evidence>
<keyword evidence="8" id="KW-0802">TPR repeat</keyword>
<dbReference type="Gene3D" id="3.30.450.20">
    <property type="entry name" value="PAS domain"/>
    <property type="match status" value="1"/>
</dbReference>
<evidence type="ECO:0000259" key="12">
    <source>
        <dbReference type="SMART" id="SM00387"/>
    </source>
</evidence>
<feature type="transmembrane region" description="Helical" evidence="10">
    <location>
        <begin position="493"/>
        <end position="516"/>
    </location>
</feature>
<evidence type="ECO:0000256" key="7">
    <source>
        <dbReference type="ARBA" id="ARBA00022840"/>
    </source>
</evidence>
<dbReference type="Gene3D" id="1.25.40.10">
    <property type="entry name" value="Tetratricopeptide repeat domain"/>
    <property type="match status" value="2"/>
</dbReference>
<evidence type="ECO:0000313" key="14">
    <source>
        <dbReference type="Proteomes" id="UP000244450"/>
    </source>
</evidence>
<evidence type="ECO:0000313" key="13">
    <source>
        <dbReference type="EMBL" id="PUZ23236.1"/>
    </source>
</evidence>
<dbReference type="InterPro" id="IPR003594">
    <property type="entry name" value="HATPase_dom"/>
</dbReference>
<evidence type="ECO:0000256" key="9">
    <source>
        <dbReference type="SAM" id="Coils"/>
    </source>
</evidence>
<evidence type="ECO:0000256" key="11">
    <source>
        <dbReference type="SAM" id="SignalP"/>
    </source>
</evidence>
<dbReference type="RefSeq" id="WP_108688980.1">
    <property type="nucleotide sequence ID" value="NZ_QCYK01000003.1"/>
</dbReference>
<sequence length="773" mass="87322">MRKRLILYILFFGGPVLASAQGPGSLLQRYNRTGADTNHISASLQLAAYYLNMEGAPLNMDSAAYYIRHAEQLSRRLQLEFYIYKSLRYRAMWNALDSNYSAADQLFTQVADLYTKAGNKEEAAFTWRLYGDCFAWNDFAHAALRRKAYETAYNLYKQTPDRQQTADLLGKVADADLNIGNLDSAETELLSVIAQYKTLKFPRIYYGYYLLAQVYSRKNLVQQLKQARLETATAFEEDPDGSAYDGGIFYGGLGNSYLVDKEYEKALEAYTRSIALNQTANAPAHYFVALNYAAKCYAALHRYREGLAFLRSKAHVFPYPSRVEERSMLMSEIALNAGMGNKARVQAIIQELKPLDQVLYDSIYKLRDYYSVNQYVNAGDPLMRYYIQTAQWDRMNAAYQLLDALPKKDQVVSAKQNMLEYAYYLDSARGDYLSAMDQFRMLNQINDSINKVNTSAQINELETRYRTLAKDKTIQLLNNQAAIQQERLDRRSLALNVTLGGVLLLVILAVAMYYAYKSKQRANKRLNEQQEEINAQNLRLSTLLDDKEKLLEEKDALISEKEWLLREVHHRVKNNLQLVISLLYNQSAYLDHPAAIKAIRDIQNRIQAIAIIHQKLYRKPGVNAVSLEEYVRDLVGHLGGVYGPRLRRIRFIQDLDPVPLDPAQAVPLGLILNEAVTNAIKYAFDETGGTISITGHLTSAELLKVVIADNGKGFDEAADPAALSLGMEMMKALARQLNGQLERKNDGGAVIIVTFRVGQADVAVPGRTAVPVG</sequence>
<gene>
    <name evidence="13" type="ORF">DCC81_22850</name>
</gene>
<keyword evidence="4" id="KW-0808">Transferase</keyword>
<keyword evidence="5" id="KW-0547">Nucleotide-binding</keyword>
<evidence type="ECO:0000256" key="2">
    <source>
        <dbReference type="ARBA" id="ARBA00012438"/>
    </source>
</evidence>
<keyword evidence="10" id="KW-0472">Membrane</keyword>
<dbReference type="AlphaFoldDB" id="A0A2T7BDR1"/>
<feature type="signal peptide" evidence="11">
    <location>
        <begin position="1"/>
        <end position="20"/>
    </location>
</feature>
<dbReference type="Pfam" id="PF02518">
    <property type="entry name" value="HATPase_c"/>
    <property type="match status" value="1"/>
</dbReference>
<accession>A0A2T7BDR1</accession>
<keyword evidence="3" id="KW-0597">Phosphoprotein</keyword>
<reference evidence="13 14" key="1">
    <citation type="submission" date="2018-04" db="EMBL/GenBank/DDBJ databases">
        <title>Chitinophaga fuyangensis sp. nov., isolated from soil in a chemical factory.</title>
        <authorList>
            <person name="Chen K."/>
        </authorList>
    </citation>
    <scope>NUCLEOTIDE SEQUENCE [LARGE SCALE GENOMIC DNA]</scope>
    <source>
        <strain evidence="13 14">LY-1</strain>
    </source>
</reference>
<keyword evidence="10" id="KW-0812">Transmembrane</keyword>
<keyword evidence="14" id="KW-1185">Reference proteome</keyword>
<dbReference type="GO" id="GO:0005524">
    <property type="term" value="F:ATP binding"/>
    <property type="evidence" value="ECO:0007669"/>
    <property type="project" value="UniProtKB-KW"/>
</dbReference>
<organism evidence="13 14">
    <name type="scientific">Chitinophaga parva</name>
    <dbReference type="NCBI Taxonomy" id="2169414"/>
    <lineage>
        <taxon>Bacteria</taxon>
        <taxon>Pseudomonadati</taxon>
        <taxon>Bacteroidota</taxon>
        <taxon>Chitinophagia</taxon>
        <taxon>Chitinophagales</taxon>
        <taxon>Chitinophagaceae</taxon>
        <taxon>Chitinophaga</taxon>
    </lineage>
</organism>
<dbReference type="Proteomes" id="UP000244450">
    <property type="component" value="Unassembled WGS sequence"/>
</dbReference>
<dbReference type="EMBL" id="QCYK01000003">
    <property type="protein sequence ID" value="PUZ23236.1"/>
    <property type="molecule type" value="Genomic_DNA"/>
</dbReference>
<name>A0A2T7BDR1_9BACT</name>
<feature type="domain" description="Histidine kinase/HSP90-like ATPase" evidence="12">
    <location>
        <begin position="663"/>
        <end position="759"/>
    </location>
</feature>
<feature type="coiled-coil region" evidence="9">
    <location>
        <begin position="516"/>
        <end position="567"/>
    </location>
</feature>
<dbReference type="SUPFAM" id="SSF55874">
    <property type="entry name" value="ATPase domain of HSP90 chaperone/DNA topoisomerase II/histidine kinase"/>
    <property type="match status" value="1"/>
</dbReference>
<evidence type="ECO:0000256" key="3">
    <source>
        <dbReference type="ARBA" id="ARBA00022553"/>
    </source>
</evidence>
<evidence type="ECO:0000256" key="5">
    <source>
        <dbReference type="ARBA" id="ARBA00022741"/>
    </source>
</evidence>
<keyword evidence="10" id="KW-1133">Transmembrane helix</keyword>
<evidence type="ECO:0000256" key="10">
    <source>
        <dbReference type="SAM" id="Phobius"/>
    </source>
</evidence>
<feature type="repeat" description="TPR" evidence="8">
    <location>
        <begin position="247"/>
        <end position="280"/>
    </location>
</feature>
<dbReference type="InterPro" id="IPR011495">
    <property type="entry name" value="Sig_transdc_His_kin_sub2_dim/P"/>
</dbReference>
<protein>
    <recommendedName>
        <fullName evidence="2">histidine kinase</fullName>
        <ecNumber evidence="2">2.7.13.3</ecNumber>
    </recommendedName>
</protein>
<dbReference type="OrthoDB" id="1223659at2"/>
<dbReference type="PROSITE" id="PS50005">
    <property type="entry name" value="TPR"/>
    <property type="match status" value="1"/>
</dbReference>
<dbReference type="Gene3D" id="3.30.565.10">
    <property type="entry name" value="Histidine kinase-like ATPase, C-terminal domain"/>
    <property type="match status" value="1"/>
</dbReference>
<feature type="chain" id="PRO_5015667297" description="histidine kinase" evidence="11">
    <location>
        <begin position="21"/>
        <end position="773"/>
    </location>
</feature>
<keyword evidence="9" id="KW-0175">Coiled coil</keyword>
<dbReference type="SMART" id="SM00028">
    <property type="entry name" value="TPR"/>
    <property type="match status" value="2"/>
</dbReference>
<evidence type="ECO:0000256" key="4">
    <source>
        <dbReference type="ARBA" id="ARBA00022679"/>
    </source>
</evidence>
<dbReference type="PANTHER" id="PTHR41523:SF8">
    <property type="entry name" value="ETHYLENE RESPONSE SENSOR PROTEIN"/>
    <property type="match status" value="1"/>
</dbReference>
<comment type="catalytic activity">
    <reaction evidence="1">
        <text>ATP + protein L-histidine = ADP + protein N-phospho-L-histidine.</text>
        <dbReference type="EC" id="2.7.13.3"/>
    </reaction>
</comment>
<dbReference type="InterPro" id="IPR019734">
    <property type="entry name" value="TPR_rpt"/>
</dbReference>
<dbReference type="InterPro" id="IPR036890">
    <property type="entry name" value="HATPase_C_sf"/>
</dbReference>
<proteinExistence type="predicted"/>
<dbReference type="GO" id="GO:0004673">
    <property type="term" value="F:protein histidine kinase activity"/>
    <property type="evidence" value="ECO:0007669"/>
    <property type="project" value="UniProtKB-EC"/>
</dbReference>
<dbReference type="Pfam" id="PF07568">
    <property type="entry name" value="HisKA_2"/>
    <property type="match status" value="1"/>
</dbReference>
<dbReference type="SMART" id="SM00387">
    <property type="entry name" value="HATPase_c"/>
    <property type="match status" value="1"/>
</dbReference>
<dbReference type="EC" id="2.7.13.3" evidence="2"/>
<comment type="caution">
    <text evidence="13">The sequence shown here is derived from an EMBL/GenBank/DDBJ whole genome shotgun (WGS) entry which is preliminary data.</text>
</comment>
<keyword evidence="6" id="KW-0418">Kinase</keyword>
<dbReference type="SUPFAM" id="SSF48452">
    <property type="entry name" value="TPR-like"/>
    <property type="match status" value="1"/>
</dbReference>